<dbReference type="AlphaFoldDB" id="A0A8S1EM19"/>
<protein>
    <submittedName>
        <fullName evidence="1">Uncharacterized protein</fullName>
    </submittedName>
</protein>
<dbReference type="EMBL" id="CADEPM010000003">
    <property type="protein sequence ID" value="CAB3401850.1"/>
    <property type="molecule type" value="Genomic_DNA"/>
</dbReference>
<sequence length="165" mass="19608">MIEKLSTGDLRRFITLTYADDDDYERAWINSILARFAARIADDVVDVRRLQRQMLASLTRFINERLNGASIEWSDHFAANYRRFLIAEFEAIRHRNDRFRRRLLTFIDVMETTRGKRMLVPNERTSSQIHQRHDEASHDDAVDIGASPMLLEIRRRIRREFEASL</sequence>
<dbReference type="Proteomes" id="UP000494206">
    <property type="component" value="Unassembled WGS sequence"/>
</dbReference>
<reference evidence="1 2" key="1">
    <citation type="submission" date="2020-04" db="EMBL/GenBank/DDBJ databases">
        <authorList>
            <person name="Laetsch R D."/>
            <person name="Stevens L."/>
            <person name="Kumar S."/>
            <person name="Blaxter L. M."/>
        </authorList>
    </citation>
    <scope>NUCLEOTIDE SEQUENCE [LARGE SCALE GENOMIC DNA]</scope>
</reference>
<proteinExistence type="predicted"/>
<keyword evidence="2" id="KW-1185">Reference proteome</keyword>
<evidence type="ECO:0000313" key="1">
    <source>
        <dbReference type="EMBL" id="CAB3401850.1"/>
    </source>
</evidence>
<organism evidence="1 2">
    <name type="scientific">Caenorhabditis bovis</name>
    <dbReference type="NCBI Taxonomy" id="2654633"/>
    <lineage>
        <taxon>Eukaryota</taxon>
        <taxon>Metazoa</taxon>
        <taxon>Ecdysozoa</taxon>
        <taxon>Nematoda</taxon>
        <taxon>Chromadorea</taxon>
        <taxon>Rhabditida</taxon>
        <taxon>Rhabditina</taxon>
        <taxon>Rhabditomorpha</taxon>
        <taxon>Rhabditoidea</taxon>
        <taxon>Rhabditidae</taxon>
        <taxon>Peloderinae</taxon>
        <taxon>Caenorhabditis</taxon>
    </lineage>
</organism>
<comment type="caution">
    <text evidence="1">The sequence shown here is derived from an EMBL/GenBank/DDBJ whole genome shotgun (WGS) entry which is preliminary data.</text>
</comment>
<accession>A0A8S1EM19</accession>
<name>A0A8S1EM19_9PELO</name>
<evidence type="ECO:0000313" key="2">
    <source>
        <dbReference type="Proteomes" id="UP000494206"/>
    </source>
</evidence>
<gene>
    <name evidence="1" type="ORF">CBOVIS_LOCUS4538</name>
</gene>